<keyword evidence="3" id="KW-1185">Reference proteome</keyword>
<keyword evidence="1" id="KW-1133">Transmembrane helix</keyword>
<evidence type="ECO:0000313" key="2">
    <source>
        <dbReference type="EMBL" id="GAA0229106.1"/>
    </source>
</evidence>
<gene>
    <name evidence="2" type="ORF">GCM10009539_13130</name>
</gene>
<sequence>MSEQSTSTPSILRPLFWVLLTIGLIGNLAMSLLSGPMAIHTAFGALTVVSGVVLAVHYLRKR</sequence>
<reference evidence="2 3" key="1">
    <citation type="journal article" date="2019" name="Int. J. Syst. Evol. Microbiol.">
        <title>The Global Catalogue of Microorganisms (GCM) 10K type strain sequencing project: providing services to taxonomists for standard genome sequencing and annotation.</title>
        <authorList>
            <consortium name="The Broad Institute Genomics Platform"/>
            <consortium name="The Broad Institute Genome Sequencing Center for Infectious Disease"/>
            <person name="Wu L."/>
            <person name="Ma J."/>
        </authorList>
    </citation>
    <scope>NUCLEOTIDE SEQUENCE [LARGE SCALE GENOMIC DNA]</scope>
    <source>
        <strain evidence="2 3">JCM 10425</strain>
    </source>
</reference>
<protein>
    <submittedName>
        <fullName evidence="2">Uncharacterized protein</fullName>
    </submittedName>
</protein>
<keyword evidence="1" id="KW-0812">Transmembrane</keyword>
<feature type="transmembrane region" description="Helical" evidence="1">
    <location>
        <begin position="39"/>
        <end position="59"/>
    </location>
</feature>
<dbReference type="RefSeq" id="WP_344647815.1">
    <property type="nucleotide sequence ID" value="NZ_BAAAGX010000006.1"/>
</dbReference>
<keyword evidence="1" id="KW-0472">Membrane</keyword>
<dbReference type="EMBL" id="BAAAGX010000006">
    <property type="protein sequence ID" value="GAA0229106.1"/>
    <property type="molecule type" value="Genomic_DNA"/>
</dbReference>
<feature type="transmembrane region" description="Helical" evidence="1">
    <location>
        <begin position="12"/>
        <end position="33"/>
    </location>
</feature>
<accession>A0ABN0TSK5</accession>
<comment type="caution">
    <text evidence="2">The sequence shown here is derived from an EMBL/GenBank/DDBJ whole genome shotgun (WGS) entry which is preliminary data.</text>
</comment>
<dbReference type="Proteomes" id="UP001500967">
    <property type="component" value="Unassembled WGS sequence"/>
</dbReference>
<evidence type="ECO:0000313" key="3">
    <source>
        <dbReference type="Proteomes" id="UP001500967"/>
    </source>
</evidence>
<organism evidence="2 3">
    <name type="scientific">Cryptosporangium japonicum</name>
    <dbReference type="NCBI Taxonomy" id="80872"/>
    <lineage>
        <taxon>Bacteria</taxon>
        <taxon>Bacillati</taxon>
        <taxon>Actinomycetota</taxon>
        <taxon>Actinomycetes</taxon>
        <taxon>Cryptosporangiales</taxon>
        <taxon>Cryptosporangiaceae</taxon>
        <taxon>Cryptosporangium</taxon>
    </lineage>
</organism>
<proteinExistence type="predicted"/>
<evidence type="ECO:0000256" key="1">
    <source>
        <dbReference type="SAM" id="Phobius"/>
    </source>
</evidence>
<name>A0ABN0TSK5_9ACTN</name>